<dbReference type="EMBL" id="JAUOQI010000015">
    <property type="protein sequence ID" value="MDO6579133.1"/>
    <property type="molecule type" value="Genomic_DNA"/>
</dbReference>
<evidence type="ECO:0000256" key="3">
    <source>
        <dbReference type="ARBA" id="ARBA00014754"/>
    </source>
</evidence>
<sequence>MKNLKNVKSWLTGVRLPLFTVVVTVALAPYSYAETMHDVVNKGAEEYLLSALSIHDENTDIAVSIAEVDERINIPQCPTGFQFHASDESLNQSYVSVRVSCGTNDWYLFTSAQVTRTKEIVVTSGAVSPGTVLSASNLTLASVDIKRLRYSAFTDVDALIGARMKRRIVDGQAVQSNMLCFVCKGDRITIRASLGGMAVKTSGIAQQDGVIGDTIKVINASSQKPVIAEVASAQEVVVHL</sequence>
<dbReference type="Pfam" id="PF13144">
    <property type="entry name" value="ChapFlgA"/>
    <property type="match status" value="1"/>
</dbReference>
<comment type="subcellular location">
    <subcellularLocation>
        <location evidence="1 7">Periplasm</location>
    </subcellularLocation>
</comment>
<protein>
    <recommendedName>
        <fullName evidence="3 7">Flagella basal body P-ring formation protein FlgA</fullName>
    </recommendedName>
</protein>
<dbReference type="KEGG" id="asq:AVL57_11215"/>
<evidence type="ECO:0000256" key="1">
    <source>
        <dbReference type="ARBA" id="ARBA00004418"/>
    </source>
</evidence>
<dbReference type="EMBL" id="CP013926">
    <property type="protein sequence ID" value="AMJ74485.1"/>
    <property type="molecule type" value="Genomic_DNA"/>
</dbReference>
<keyword evidence="7" id="KW-1005">Bacterial flagellum biogenesis</keyword>
<comment type="similarity">
    <text evidence="2 7">Belongs to the FlgA family.</text>
</comment>
<evidence type="ECO:0000256" key="5">
    <source>
        <dbReference type="ARBA" id="ARBA00022764"/>
    </source>
</evidence>
<evidence type="ECO:0000256" key="4">
    <source>
        <dbReference type="ARBA" id="ARBA00022729"/>
    </source>
</evidence>
<keyword evidence="10" id="KW-0969">Cilium</keyword>
<proteinExistence type="inferred from homology"/>
<dbReference type="Proteomes" id="UP000056750">
    <property type="component" value="Chromosome"/>
</dbReference>
<evidence type="ECO:0000313" key="10">
    <source>
        <dbReference type="EMBL" id="MDO6579133.1"/>
    </source>
</evidence>
<keyword evidence="10" id="KW-0966">Cell projection</keyword>
<dbReference type="Proteomes" id="UP001170717">
    <property type="component" value="Unassembled WGS sequence"/>
</dbReference>
<reference evidence="9 11" key="1">
    <citation type="submission" date="2015-12" db="EMBL/GenBank/DDBJ databases">
        <title>Intraspecies pangenome expansion in the marine bacterium Alteromonas.</title>
        <authorList>
            <person name="Lopez-Perez M."/>
            <person name="Rodriguez-Valera F."/>
        </authorList>
    </citation>
    <scope>NUCLEOTIDE SEQUENCE [LARGE SCALE GENOMIC DNA]</scope>
    <source>
        <strain evidence="9 11">LMG 21861</strain>
    </source>
</reference>
<dbReference type="PANTHER" id="PTHR36307:SF1">
    <property type="entry name" value="FLAGELLA BASAL BODY P-RING FORMATION PROTEIN FLGA"/>
    <property type="match status" value="1"/>
</dbReference>
<organism evidence="10 12">
    <name type="scientific">Alteromonas stellipolaris</name>
    <dbReference type="NCBI Taxonomy" id="233316"/>
    <lineage>
        <taxon>Bacteria</taxon>
        <taxon>Pseudomonadati</taxon>
        <taxon>Pseudomonadota</taxon>
        <taxon>Gammaproteobacteria</taxon>
        <taxon>Alteromonadales</taxon>
        <taxon>Alteromonadaceae</taxon>
        <taxon>Alteromonas/Salinimonas group</taxon>
        <taxon>Alteromonas</taxon>
    </lineage>
</organism>
<dbReference type="InterPro" id="IPR017585">
    <property type="entry name" value="SAF_FlgA"/>
</dbReference>
<dbReference type="InterPro" id="IPR041231">
    <property type="entry name" value="FlgA_N"/>
</dbReference>
<evidence type="ECO:0000313" key="12">
    <source>
        <dbReference type="Proteomes" id="UP001170717"/>
    </source>
</evidence>
<evidence type="ECO:0000256" key="6">
    <source>
        <dbReference type="ARBA" id="ARBA00025643"/>
    </source>
</evidence>
<evidence type="ECO:0000256" key="2">
    <source>
        <dbReference type="ARBA" id="ARBA00010474"/>
    </source>
</evidence>
<evidence type="ECO:0000313" key="9">
    <source>
        <dbReference type="EMBL" id="AMJ74485.1"/>
    </source>
</evidence>
<evidence type="ECO:0000256" key="7">
    <source>
        <dbReference type="RuleBase" id="RU362063"/>
    </source>
</evidence>
<keyword evidence="4" id="KW-0732">Signal</keyword>
<dbReference type="Pfam" id="PF17656">
    <property type="entry name" value="ChapFlgA_N"/>
    <property type="match status" value="1"/>
</dbReference>
<dbReference type="Gene3D" id="3.90.1210.10">
    <property type="entry name" value="Antifreeze-like/N-acetylneuraminic acid synthase C-terminal domain"/>
    <property type="match status" value="1"/>
</dbReference>
<reference evidence="10" key="2">
    <citation type="submission" date="2023-07" db="EMBL/GenBank/DDBJ databases">
        <title>Genome content predicts the carbon catabolic preferences of heterotrophic bacteria.</title>
        <authorList>
            <person name="Gralka M."/>
        </authorList>
    </citation>
    <scope>NUCLEOTIDE SEQUENCE</scope>
    <source>
        <strain evidence="10">F2M12</strain>
    </source>
</reference>
<dbReference type="GO" id="GO:0042597">
    <property type="term" value="C:periplasmic space"/>
    <property type="evidence" value="ECO:0007669"/>
    <property type="project" value="UniProtKB-SubCell"/>
</dbReference>
<keyword evidence="11" id="KW-1185">Reference proteome</keyword>
<dbReference type="AlphaFoldDB" id="A0AAW7Z724"/>
<dbReference type="SMART" id="SM00858">
    <property type="entry name" value="SAF"/>
    <property type="match status" value="1"/>
</dbReference>
<dbReference type="Gene3D" id="2.30.30.760">
    <property type="match status" value="1"/>
</dbReference>
<dbReference type="NCBIfam" id="TIGR03170">
    <property type="entry name" value="flgA_cterm"/>
    <property type="match status" value="1"/>
</dbReference>
<dbReference type="InterPro" id="IPR039246">
    <property type="entry name" value="Flagellar_FlgA"/>
</dbReference>
<name>A0AAW7Z724_9ALTE</name>
<dbReference type="PANTHER" id="PTHR36307">
    <property type="entry name" value="FLAGELLA BASAL BODY P-RING FORMATION PROTEIN FLGA"/>
    <property type="match status" value="1"/>
</dbReference>
<feature type="domain" description="SAF" evidence="8">
    <location>
        <begin position="118"/>
        <end position="180"/>
    </location>
</feature>
<keyword evidence="5 7" id="KW-0574">Periplasm</keyword>
<dbReference type="GO" id="GO:0044780">
    <property type="term" value="P:bacterial-type flagellum assembly"/>
    <property type="evidence" value="ECO:0007669"/>
    <property type="project" value="InterPro"/>
</dbReference>
<dbReference type="CDD" id="cd11614">
    <property type="entry name" value="SAF_CpaB_FlgA_like"/>
    <property type="match status" value="1"/>
</dbReference>
<keyword evidence="10" id="KW-0282">Flagellum</keyword>
<dbReference type="RefSeq" id="WP_057793384.1">
    <property type="nucleotide sequence ID" value="NZ_CAXIBE010000046.1"/>
</dbReference>
<dbReference type="InterPro" id="IPR013974">
    <property type="entry name" value="SAF"/>
</dbReference>
<accession>A0AAW7Z724</accession>
<comment type="function">
    <text evidence="6 7">Involved in the assembly process of the P-ring formation. It may associate with FlgF on the rod constituting a structure essential for the P-ring assembly or may act as a modulator protein for the P-ring assembly.</text>
</comment>
<evidence type="ECO:0000313" key="11">
    <source>
        <dbReference type="Proteomes" id="UP000056750"/>
    </source>
</evidence>
<evidence type="ECO:0000259" key="8">
    <source>
        <dbReference type="SMART" id="SM00858"/>
    </source>
</evidence>
<gene>
    <name evidence="10" type="primary">flgA</name>
    <name evidence="9" type="ORF">AVL57_11215</name>
    <name evidence="10" type="ORF">Q4527_17150</name>
</gene>